<dbReference type="AlphaFoldDB" id="A0A6C0B2D6"/>
<name>A0A6C0B2D6_9ZZZZ</name>
<reference evidence="2" key="1">
    <citation type="journal article" date="2020" name="Nature">
        <title>Giant virus diversity and host interactions through global metagenomics.</title>
        <authorList>
            <person name="Schulz F."/>
            <person name="Roux S."/>
            <person name="Paez-Espino D."/>
            <person name="Jungbluth S."/>
            <person name="Walsh D.A."/>
            <person name="Denef V.J."/>
            <person name="McMahon K.D."/>
            <person name="Konstantinidis K.T."/>
            <person name="Eloe-Fadrosh E.A."/>
            <person name="Kyrpides N.C."/>
            <person name="Woyke T."/>
        </authorList>
    </citation>
    <scope>NUCLEOTIDE SEQUENCE</scope>
    <source>
        <strain evidence="2">GVMAG-M-3300009182-78</strain>
    </source>
</reference>
<evidence type="ECO:0000313" key="2">
    <source>
        <dbReference type="EMBL" id="QHS85633.1"/>
    </source>
</evidence>
<dbReference type="GO" id="GO:0003677">
    <property type="term" value="F:DNA binding"/>
    <property type="evidence" value="ECO:0007669"/>
    <property type="project" value="InterPro"/>
</dbReference>
<dbReference type="EMBL" id="MN739046">
    <property type="protein sequence ID" value="QHS85633.1"/>
    <property type="molecule type" value="Genomic_DNA"/>
</dbReference>
<proteinExistence type="predicted"/>
<evidence type="ECO:0000256" key="1">
    <source>
        <dbReference type="SAM" id="MobiDB-lite"/>
    </source>
</evidence>
<dbReference type="GO" id="GO:0051276">
    <property type="term" value="P:chromosome organization"/>
    <property type="evidence" value="ECO:0007669"/>
    <property type="project" value="InterPro"/>
</dbReference>
<organism evidence="2">
    <name type="scientific">viral metagenome</name>
    <dbReference type="NCBI Taxonomy" id="1070528"/>
    <lineage>
        <taxon>unclassified sequences</taxon>
        <taxon>metagenomes</taxon>
        <taxon>organismal metagenomes</taxon>
    </lineage>
</organism>
<protein>
    <submittedName>
        <fullName evidence="2">Uncharacterized protein</fullName>
    </submittedName>
</protein>
<dbReference type="InterPro" id="IPR043928">
    <property type="entry name" value="DNVP"/>
</dbReference>
<accession>A0A6C0B2D6</accession>
<feature type="compositionally biased region" description="Basic residues" evidence="1">
    <location>
        <begin position="87"/>
        <end position="101"/>
    </location>
</feature>
<sequence length="121" mass="13427">MTRYSKNAHGHYMIQGHKYEILEGSRAQVLHGTAYKTSGGLKKNDIMMNKNGRIVSRKKHITAKKERRLVKAGYGTKKGKFGYVKLGHSKGKGTRKSKKMRGGCSKYPLSPADYPGPDGSN</sequence>
<feature type="region of interest" description="Disordered" evidence="1">
    <location>
        <begin position="85"/>
        <end position="121"/>
    </location>
</feature>
<dbReference type="Pfam" id="PF19060">
    <property type="entry name" value="DVNP"/>
    <property type="match status" value="1"/>
</dbReference>